<dbReference type="Proteomes" id="UP000038045">
    <property type="component" value="Unplaced"/>
</dbReference>
<accession>A0A0N4ZZ42</accession>
<evidence type="ECO:0000313" key="1">
    <source>
        <dbReference type="Proteomes" id="UP000038045"/>
    </source>
</evidence>
<evidence type="ECO:0000313" key="2">
    <source>
        <dbReference type="WBParaSite" id="PTRK_0001405700.1"/>
    </source>
</evidence>
<dbReference type="PANTHER" id="PTHR38636">
    <property type="entry name" value="PROTEIN CBG20488"/>
    <property type="match status" value="1"/>
</dbReference>
<sequence length="216" mass="24884">MLGLDEWFYNFSQFLPSLATSENLATIKAPFTEMHIYGTFKCAEIASIAGGLIVHPIYRIYLRSIVDPATVTSNTQKIIRNKCRKLQGRFLLGGIFMGPIATFLYQKFTNMTESEAKHFCYKVRCDADGLTQDRSALFLGFIGWYWRRFQGAVDGVNAGLLYALLHEKVIKKHGTPLFKDKIKSDEQYKTVEEVEQSRTQFKKFIFSNDKWSFVKE</sequence>
<dbReference type="Pfam" id="PF08560">
    <property type="entry name" value="DUF1757"/>
    <property type="match status" value="1"/>
</dbReference>
<reference evidence="2" key="1">
    <citation type="submission" date="2017-02" db="UniProtKB">
        <authorList>
            <consortium name="WormBaseParasite"/>
        </authorList>
    </citation>
    <scope>IDENTIFICATION</scope>
</reference>
<dbReference type="AlphaFoldDB" id="A0A0N4ZZ42"/>
<keyword evidence="1" id="KW-1185">Reference proteome</keyword>
<protein>
    <submittedName>
        <fullName evidence="2">Mitochondrial carrier protein</fullName>
    </submittedName>
</protein>
<organism evidence="1 2">
    <name type="scientific">Parastrongyloides trichosuri</name>
    <name type="common">Possum-specific nematode worm</name>
    <dbReference type="NCBI Taxonomy" id="131310"/>
    <lineage>
        <taxon>Eukaryota</taxon>
        <taxon>Metazoa</taxon>
        <taxon>Ecdysozoa</taxon>
        <taxon>Nematoda</taxon>
        <taxon>Chromadorea</taxon>
        <taxon>Rhabditida</taxon>
        <taxon>Tylenchina</taxon>
        <taxon>Panagrolaimomorpha</taxon>
        <taxon>Strongyloidoidea</taxon>
        <taxon>Strongyloididae</taxon>
        <taxon>Parastrongyloides</taxon>
    </lineage>
</organism>
<name>A0A0N4ZZ42_PARTI</name>
<dbReference type="PANTHER" id="PTHR38636:SF2">
    <property type="entry name" value="TRANSCELLULAR CHAPERONE SIGNALING (X)CROSS TISSUE"/>
    <property type="match status" value="1"/>
</dbReference>
<proteinExistence type="predicted"/>
<dbReference type="InterPro" id="IPR013869">
    <property type="entry name" value="DUF1757"/>
</dbReference>
<dbReference type="WBParaSite" id="PTRK_0001405700.1">
    <property type="protein sequence ID" value="PTRK_0001405700.1"/>
    <property type="gene ID" value="PTRK_0001405700"/>
</dbReference>
<dbReference type="STRING" id="131310.A0A0N4ZZ42"/>